<accession>A0A4Y7RG79</accession>
<keyword evidence="3" id="KW-1185">Reference proteome</keyword>
<feature type="domain" description="Helix-turn-helix conjugative transposon-like" evidence="1">
    <location>
        <begin position="9"/>
        <end position="61"/>
    </location>
</feature>
<evidence type="ECO:0000313" key="2">
    <source>
        <dbReference type="EMBL" id="TEB07702.1"/>
    </source>
</evidence>
<comment type="caution">
    <text evidence="2">The sequence shown here is derived from an EMBL/GenBank/DDBJ whole genome shotgun (WGS) entry which is preliminary data.</text>
</comment>
<evidence type="ECO:0000259" key="1">
    <source>
        <dbReference type="Pfam" id="PF12645"/>
    </source>
</evidence>
<organism evidence="2 3">
    <name type="scientific">Pelotomaculum schinkii</name>
    <dbReference type="NCBI Taxonomy" id="78350"/>
    <lineage>
        <taxon>Bacteria</taxon>
        <taxon>Bacillati</taxon>
        <taxon>Bacillota</taxon>
        <taxon>Clostridia</taxon>
        <taxon>Eubacteriales</taxon>
        <taxon>Desulfotomaculaceae</taxon>
        <taxon>Pelotomaculum</taxon>
    </lineage>
</organism>
<dbReference type="EMBL" id="QFGA01000001">
    <property type="protein sequence ID" value="TEB07702.1"/>
    <property type="molecule type" value="Genomic_DNA"/>
</dbReference>
<name>A0A4Y7RG79_9FIRM</name>
<protein>
    <recommendedName>
        <fullName evidence="1">Helix-turn-helix conjugative transposon-like domain-containing protein</fullName>
    </recommendedName>
</protein>
<gene>
    <name evidence="2" type="ORF">Psch_01257</name>
</gene>
<dbReference type="AlphaFoldDB" id="A0A4Y7RG79"/>
<proteinExistence type="predicted"/>
<dbReference type="Proteomes" id="UP000298324">
    <property type="component" value="Unassembled WGS sequence"/>
</dbReference>
<dbReference type="RefSeq" id="WP_190239532.1">
    <property type="nucleotide sequence ID" value="NZ_QFGA01000001.1"/>
</dbReference>
<dbReference type="Pfam" id="PF12645">
    <property type="entry name" value="HTH_16"/>
    <property type="match status" value="1"/>
</dbReference>
<reference evidence="2 3" key="1">
    <citation type="journal article" date="2018" name="Environ. Microbiol.">
        <title>Novel energy conservation strategies and behaviour of Pelotomaculum schinkii driving syntrophic propionate catabolism.</title>
        <authorList>
            <person name="Hidalgo-Ahumada C.A.P."/>
            <person name="Nobu M.K."/>
            <person name="Narihiro T."/>
            <person name="Tamaki H."/>
            <person name="Liu W.T."/>
            <person name="Kamagata Y."/>
            <person name="Stams A.J.M."/>
            <person name="Imachi H."/>
            <person name="Sousa D.Z."/>
        </authorList>
    </citation>
    <scope>NUCLEOTIDE SEQUENCE [LARGE SCALE GENOMIC DNA]</scope>
    <source>
        <strain evidence="2 3">HH</strain>
    </source>
</reference>
<dbReference type="InterPro" id="IPR024760">
    <property type="entry name" value="HTH_dom_conjug_TS-like"/>
</dbReference>
<sequence length="63" mass="7283">MKKKPKFHELVVRAKSGDEKAVIQIVYRLNPAVKKYSRRSGHYAECYSDLVTWLIGSINQYPA</sequence>
<evidence type="ECO:0000313" key="3">
    <source>
        <dbReference type="Proteomes" id="UP000298324"/>
    </source>
</evidence>